<evidence type="ECO:0000313" key="1">
    <source>
        <dbReference type="EMBL" id="CAE6459282.1"/>
    </source>
</evidence>
<accession>A0A8H3GKW5</accession>
<gene>
    <name evidence="1" type="ORF">RDB_LOCUS74605</name>
</gene>
<dbReference type="Proteomes" id="UP000663831">
    <property type="component" value="Unassembled WGS sequence"/>
</dbReference>
<reference evidence="1" key="1">
    <citation type="submission" date="2021-01" db="EMBL/GenBank/DDBJ databases">
        <authorList>
            <person name="Kaushik A."/>
        </authorList>
    </citation>
    <scope>NUCLEOTIDE SEQUENCE</scope>
    <source>
        <strain evidence="1">AG3-1AP</strain>
    </source>
</reference>
<name>A0A8H3GKW5_9AGAM</name>
<proteinExistence type="predicted"/>
<dbReference type="AlphaFoldDB" id="A0A8H3GKW5"/>
<dbReference type="EMBL" id="CAJMWV010002295">
    <property type="protein sequence ID" value="CAE6459282.1"/>
    <property type="molecule type" value="Genomic_DNA"/>
</dbReference>
<comment type="caution">
    <text evidence="1">The sequence shown here is derived from an EMBL/GenBank/DDBJ whole genome shotgun (WGS) entry which is preliminary data.</text>
</comment>
<evidence type="ECO:0000313" key="2">
    <source>
        <dbReference type="Proteomes" id="UP000663831"/>
    </source>
</evidence>
<organism evidence="1 2">
    <name type="scientific">Rhizoctonia solani</name>
    <dbReference type="NCBI Taxonomy" id="456999"/>
    <lineage>
        <taxon>Eukaryota</taxon>
        <taxon>Fungi</taxon>
        <taxon>Dikarya</taxon>
        <taxon>Basidiomycota</taxon>
        <taxon>Agaricomycotina</taxon>
        <taxon>Agaricomycetes</taxon>
        <taxon>Cantharellales</taxon>
        <taxon>Ceratobasidiaceae</taxon>
        <taxon>Rhizoctonia</taxon>
    </lineage>
</organism>
<sequence length="117" mass="12526">MENLGFDPSEHSQARATAGYLHSDHLVGFTAFKMSAPLITNRRDLAASIIDGHGDAIGLDLGWGFGSSGSSPFPGAAGNQLNKISSKYTFELTGCSLNNTWIFYDNRFVTIVLGPKS</sequence>
<protein>
    <submittedName>
        <fullName evidence="1">Uncharacterized protein</fullName>
    </submittedName>
</protein>